<evidence type="ECO:0000256" key="1">
    <source>
        <dbReference type="SAM" id="MobiDB-lite"/>
    </source>
</evidence>
<dbReference type="RefSeq" id="XP_005185317.2">
    <property type="nucleotide sequence ID" value="XM_005185260.4"/>
</dbReference>
<dbReference type="AlphaFoldDB" id="A0A1I8N4F1"/>
<accession>A0A1I8N4F1</accession>
<gene>
    <name evidence="2" type="primary">101893427</name>
    <name evidence="4" type="synonym">LOC131802602</name>
</gene>
<dbReference type="EnsemblMetazoa" id="MDOA011437-RA">
    <property type="protein sequence ID" value="MDOA011437-PA"/>
    <property type="gene ID" value="MDOA011437"/>
</dbReference>
<organism evidence="2">
    <name type="scientific">Musca domestica</name>
    <name type="common">House fly</name>
    <dbReference type="NCBI Taxonomy" id="7370"/>
    <lineage>
        <taxon>Eukaryota</taxon>
        <taxon>Metazoa</taxon>
        <taxon>Ecdysozoa</taxon>
        <taxon>Arthropoda</taxon>
        <taxon>Hexapoda</taxon>
        <taxon>Insecta</taxon>
        <taxon>Pterygota</taxon>
        <taxon>Neoptera</taxon>
        <taxon>Endopterygota</taxon>
        <taxon>Diptera</taxon>
        <taxon>Brachycera</taxon>
        <taxon>Muscomorpha</taxon>
        <taxon>Muscoidea</taxon>
        <taxon>Muscidae</taxon>
        <taxon>Musca</taxon>
    </lineage>
</organism>
<feature type="region of interest" description="Disordered" evidence="1">
    <location>
        <begin position="1"/>
        <end position="33"/>
    </location>
</feature>
<dbReference type="VEuPathDB" id="VectorBase:MDOA011437"/>
<protein>
    <submittedName>
        <fullName evidence="4">Uncharacterized protein LOC131802602</fullName>
    </submittedName>
</protein>
<keyword evidence="3" id="KW-1185">Reference proteome</keyword>
<evidence type="ECO:0000313" key="3">
    <source>
        <dbReference type="Proteomes" id="UP001652621"/>
    </source>
</evidence>
<dbReference type="Proteomes" id="UP001652621">
    <property type="component" value="Unplaced"/>
</dbReference>
<dbReference type="eggNOG" id="ENOG502T9CM">
    <property type="taxonomic scope" value="Eukaryota"/>
</dbReference>
<evidence type="ECO:0000313" key="4">
    <source>
        <dbReference type="RefSeq" id="XP_058978934.1"/>
    </source>
</evidence>
<dbReference type="KEGG" id="mde:101893427"/>
<reference evidence="2" key="1">
    <citation type="submission" date="2020-05" db="UniProtKB">
        <authorList>
            <consortium name="EnsemblMetazoa"/>
        </authorList>
    </citation>
    <scope>IDENTIFICATION</scope>
    <source>
        <strain evidence="2">Aabys</strain>
    </source>
</reference>
<name>A0A1I8N4F1_MUSDO</name>
<proteinExistence type="predicted"/>
<dbReference type="RefSeq" id="XP_058978934.1">
    <property type="nucleotide sequence ID" value="XM_059122951.1"/>
</dbReference>
<feature type="compositionally biased region" description="Polar residues" evidence="1">
    <location>
        <begin position="1"/>
        <end position="28"/>
    </location>
</feature>
<dbReference type="OrthoDB" id="7779943at2759"/>
<evidence type="ECO:0000313" key="2">
    <source>
        <dbReference type="EnsemblMetazoa" id="MDOA011437-PA"/>
    </source>
</evidence>
<dbReference type="VEuPathDB" id="VectorBase:MDOMA2_006495"/>
<feature type="region of interest" description="Disordered" evidence="1">
    <location>
        <begin position="356"/>
        <end position="377"/>
    </location>
</feature>
<reference evidence="4" key="2">
    <citation type="submission" date="2025-05" db="UniProtKB">
        <authorList>
            <consortium name="RefSeq"/>
        </authorList>
    </citation>
    <scope>IDENTIFICATION</scope>
    <source>
        <strain evidence="4">Aabys</strain>
        <tissue evidence="4">Whole body</tissue>
    </source>
</reference>
<sequence>MMDSTETAIPSVGVSTTGSINTTPQVQTSERRCENPDCNVNKLISMVPKRKSTQFISEPKVMDKPILVNGFTSVFQVEGQSAKLMDIKNPNGDPNTKPIFRIVPNSHVHVVNYVVVDTDESYLKKITNNEPATMQKLLTTQKDSADQMLRKIMNGQGSTATAASTTVVSTVNPPAQPPPPNQLNRSMGGDKQALASLNTAHIPTMTTAKATSTTTPAPVAAKIHPNTSINLPVRMHPNLKITAVASAETGGTTVPLNTTASNAAGAMTHPTPPFIQPIPLANLQSPTASSVAAGVKQLTKPAVMNIQSKPVPVGGPSSALNVPEYAKPTYDKMQEEINDLRRTVAMLAEAQAKNLNQPQTGAVTSVAAKRPRLQMPQ</sequence>